<evidence type="ECO:0000313" key="2">
    <source>
        <dbReference type="Proteomes" id="UP000244904"/>
    </source>
</evidence>
<organism evidence="1 2">
    <name type="scientific">Pseudoprimorskyibacter insulae</name>
    <dbReference type="NCBI Taxonomy" id="1695997"/>
    <lineage>
        <taxon>Bacteria</taxon>
        <taxon>Pseudomonadati</taxon>
        <taxon>Pseudomonadota</taxon>
        <taxon>Alphaproteobacteria</taxon>
        <taxon>Rhodobacterales</taxon>
        <taxon>Paracoccaceae</taxon>
        <taxon>Pseudoprimorskyibacter</taxon>
    </lineage>
</organism>
<keyword evidence="2" id="KW-1185">Reference proteome</keyword>
<dbReference type="AlphaFoldDB" id="A0A2R8AVN5"/>
<accession>A0A2R8AVN5</accession>
<proteinExistence type="predicted"/>
<evidence type="ECO:0000313" key="1">
    <source>
        <dbReference type="EMBL" id="SPF79974.1"/>
    </source>
</evidence>
<gene>
    <name evidence="1" type="ORF">PRI8871_01776</name>
</gene>
<dbReference type="Proteomes" id="UP000244904">
    <property type="component" value="Unassembled WGS sequence"/>
</dbReference>
<reference evidence="2" key="1">
    <citation type="submission" date="2018-03" db="EMBL/GenBank/DDBJ databases">
        <authorList>
            <person name="Rodrigo-Torres L."/>
            <person name="Arahal R. D."/>
            <person name="Lucena T."/>
        </authorList>
    </citation>
    <scope>NUCLEOTIDE SEQUENCE [LARGE SCALE GENOMIC DNA]</scope>
    <source>
        <strain evidence="2">CECT 8871</strain>
    </source>
</reference>
<dbReference type="EMBL" id="OMOJ01000002">
    <property type="protein sequence ID" value="SPF79974.1"/>
    <property type="molecule type" value="Genomic_DNA"/>
</dbReference>
<name>A0A2R8AVN5_9RHOB</name>
<sequence>MSVDAVTKLFTRSDGAYHFARWGRPIAPIVFGVQDETLSVVKSAFEAVTGMVGHPMAETDPELGSNLMMFFFRDWSELLEVPDLGQMIDGLEGMVARLSAAKATQYRVFRFDDDGAIKACFVFVRMDKSLADLPADALVLSQVIQAFVLWSDAAFADRSVLGALPDGRLVLRPDIVNVVRAAYDPVMPAVAHDASHAMRLAARLPAGA</sequence>
<dbReference type="OrthoDB" id="7827308at2"/>
<dbReference type="RefSeq" id="WP_108885802.1">
    <property type="nucleotide sequence ID" value="NZ_OMOJ01000002.1"/>
</dbReference>
<protein>
    <submittedName>
        <fullName evidence="1">Uncharacterized protein</fullName>
    </submittedName>
</protein>